<evidence type="ECO:0000259" key="2">
    <source>
        <dbReference type="Pfam" id="PF00182"/>
    </source>
</evidence>
<dbReference type="GO" id="GO:0008061">
    <property type="term" value="F:chitin binding"/>
    <property type="evidence" value="ECO:0007669"/>
    <property type="project" value="UniProtKB-KW"/>
</dbReference>
<evidence type="ECO:0000313" key="3">
    <source>
        <dbReference type="EMBL" id="SPC95287.1"/>
    </source>
</evidence>
<dbReference type="GO" id="GO:0016998">
    <property type="term" value="P:cell wall macromolecule catabolic process"/>
    <property type="evidence" value="ECO:0007669"/>
    <property type="project" value="InterPro"/>
</dbReference>
<dbReference type="GO" id="GO:0006032">
    <property type="term" value="P:chitin catabolic process"/>
    <property type="evidence" value="ECO:0007669"/>
    <property type="project" value="InterPro"/>
</dbReference>
<proteinExistence type="predicted"/>
<reference evidence="3" key="1">
    <citation type="submission" date="2018-02" db="EMBL/GenBank/DDBJ databases">
        <authorList>
            <person name="Cohen D.B."/>
            <person name="Kent A.D."/>
        </authorList>
    </citation>
    <scope>NUCLEOTIDE SEQUENCE</scope>
</reference>
<organism evidence="3">
    <name type="scientific">Fagus sylvatica</name>
    <name type="common">Beechnut</name>
    <dbReference type="NCBI Taxonomy" id="28930"/>
    <lineage>
        <taxon>Eukaryota</taxon>
        <taxon>Viridiplantae</taxon>
        <taxon>Streptophyta</taxon>
        <taxon>Embryophyta</taxon>
        <taxon>Tracheophyta</taxon>
        <taxon>Spermatophyta</taxon>
        <taxon>Magnoliopsida</taxon>
        <taxon>eudicotyledons</taxon>
        <taxon>Gunneridae</taxon>
        <taxon>Pentapetalae</taxon>
        <taxon>rosids</taxon>
        <taxon>fabids</taxon>
        <taxon>Fagales</taxon>
        <taxon>Fagaceae</taxon>
        <taxon>Fagus</taxon>
    </lineage>
</organism>
<dbReference type="PANTHER" id="PTHR22595:SF111">
    <property type="entry name" value="CHITINASE 10"/>
    <property type="match status" value="1"/>
</dbReference>
<dbReference type="GO" id="GO:0004568">
    <property type="term" value="F:chitinase activity"/>
    <property type="evidence" value="ECO:0007669"/>
    <property type="project" value="InterPro"/>
</dbReference>
<dbReference type="Gene3D" id="1.10.530.10">
    <property type="match status" value="1"/>
</dbReference>
<dbReference type="CDD" id="cd00325">
    <property type="entry name" value="chitinase_GH19"/>
    <property type="match status" value="1"/>
</dbReference>
<dbReference type="EMBL" id="OIVN01001557">
    <property type="protein sequence ID" value="SPC95287.1"/>
    <property type="molecule type" value="Genomic_DNA"/>
</dbReference>
<keyword evidence="1" id="KW-0147">Chitin-binding</keyword>
<dbReference type="SUPFAM" id="SSF53955">
    <property type="entry name" value="Lysozyme-like"/>
    <property type="match status" value="1"/>
</dbReference>
<protein>
    <recommendedName>
        <fullName evidence="2">Glycoside hydrolase family 19 catalytic domain-containing protein</fullName>
    </recommendedName>
</protein>
<dbReference type="Gene3D" id="3.30.20.10">
    <property type="entry name" value="Endochitinase, domain 2"/>
    <property type="match status" value="1"/>
</dbReference>
<dbReference type="PANTHER" id="PTHR22595">
    <property type="entry name" value="CHITINASE-RELATED"/>
    <property type="match status" value="1"/>
</dbReference>
<evidence type="ECO:0000256" key="1">
    <source>
        <dbReference type="ARBA" id="ARBA00022669"/>
    </source>
</evidence>
<dbReference type="Pfam" id="PF00182">
    <property type="entry name" value="Glyco_hydro_19"/>
    <property type="match status" value="1"/>
</dbReference>
<name>A0A2N9FXE7_FAGSY</name>
<sequence length="100" mass="11060">MAVLPGKILQRKRNYNYGPVDKALGFDGLRNPEIIANDPVIAFKTALRFWMTSQMPKPSCHNVMVGKYVPRQADIAANRIAGYGLVTNIINGHECGKPYG</sequence>
<gene>
    <name evidence="3" type="ORF">FSB_LOCUS23169</name>
</gene>
<dbReference type="AlphaFoldDB" id="A0A2N9FXE7"/>
<feature type="domain" description="Glycoside hydrolase family 19 catalytic" evidence="2">
    <location>
        <begin position="9"/>
        <end position="97"/>
    </location>
</feature>
<accession>A0A2N9FXE7</accession>
<dbReference type="InterPro" id="IPR023346">
    <property type="entry name" value="Lysozyme-like_dom_sf"/>
</dbReference>
<dbReference type="InterPro" id="IPR000726">
    <property type="entry name" value="Glyco_hydro_19_cat"/>
</dbReference>